<keyword evidence="2" id="KW-1185">Reference proteome</keyword>
<proteinExistence type="predicted"/>
<name>A0A4U8UQK6_STECR</name>
<comment type="caution">
    <text evidence="1">The sequence shown here is derived from an EMBL/GenBank/DDBJ whole genome shotgun (WGS) entry which is preliminary data.</text>
</comment>
<dbReference type="AlphaFoldDB" id="A0A4U8UQK6"/>
<dbReference type="STRING" id="34508.A0A4U8UQK6"/>
<protein>
    <submittedName>
        <fullName evidence="1">Uncharacterized protein</fullName>
    </submittedName>
</protein>
<sequence length="69" mass="7887">MQKFQQDGFINDIKFSLDNTRLIVSCGQEHKCGRWWKIANGRNIILDIDLAFGEKTKAVTEGERDSDKG</sequence>
<organism evidence="1 2">
    <name type="scientific">Steinernema carpocapsae</name>
    <name type="common">Entomopathogenic nematode</name>
    <dbReference type="NCBI Taxonomy" id="34508"/>
    <lineage>
        <taxon>Eukaryota</taxon>
        <taxon>Metazoa</taxon>
        <taxon>Ecdysozoa</taxon>
        <taxon>Nematoda</taxon>
        <taxon>Chromadorea</taxon>
        <taxon>Rhabditida</taxon>
        <taxon>Tylenchina</taxon>
        <taxon>Panagrolaimomorpha</taxon>
        <taxon>Strongyloidoidea</taxon>
        <taxon>Steinernematidae</taxon>
        <taxon>Steinernema</taxon>
    </lineage>
</organism>
<dbReference type="OrthoDB" id="189968at2759"/>
<gene>
    <name evidence="1" type="ORF">L596_002806</name>
</gene>
<dbReference type="Gene3D" id="2.130.10.10">
    <property type="entry name" value="YVTN repeat-like/Quinoprotein amine dehydrogenase"/>
    <property type="match status" value="1"/>
</dbReference>
<dbReference type="EMBL" id="AZBU02000001">
    <property type="protein sequence ID" value="TMS35392.1"/>
    <property type="molecule type" value="Genomic_DNA"/>
</dbReference>
<evidence type="ECO:0000313" key="2">
    <source>
        <dbReference type="Proteomes" id="UP000298663"/>
    </source>
</evidence>
<reference evidence="1 2" key="2">
    <citation type="journal article" date="2019" name="G3 (Bethesda)">
        <title>Hybrid Assembly of the Genome of the Entomopathogenic Nematode Steinernema carpocapsae Identifies the X-Chromosome.</title>
        <authorList>
            <person name="Serra L."/>
            <person name="Macchietto M."/>
            <person name="Macias-Munoz A."/>
            <person name="McGill C.J."/>
            <person name="Rodriguez I.M."/>
            <person name="Rodriguez B."/>
            <person name="Murad R."/>
            <person name="Mortazavi A."/>
        </authorList>
    </citation>
    <scope>NUCLEOTIDE SEQUENCE [LARGE SCALE GENOMIC DNA]</scope>
    <source>
        <strain evidence="1 2">ALL</strain>
    </source>
</reference>
<accession>A0A4U8UQK6</accession>
<evidence type="ECO:0000313" key="1">
    <source>
        <dbReference type="EMBL" id="TMS35392.1"/>
    </source>
</evidence>
<dbReference type="Proteomes" id="UP000298663">
    <property type="component" value="Unassembled WGS sequence"/>
</dbReference>
<dbReference type="InterPro" id="IPR015943">
    <property type="entry name" value="WD40/YVTN_repeat-like_dom_sf"/>
</dbReference>
<reference evidence="1 2" key="1">
    <citation type="journal article" date="2015" name="Genome Biol.">
        <title>Comparative genomics of Steinernema reveals deeply conserved gene regulatory networks.</title>
        <authorList>
            <person name="Dillman A.R."/>
            <person name="Macchietto M."/>
            <person name="Porter C.F."/>
            <person name="Rogers A."/>
            <person name="Williams B."/>
            <person name="Antoshechkin I."/>
            <person name="Lee M.M."/>
            <person name="Goodwin Z."/>
            <person name="Lu X."/>
            <person name="Lewis E.E."/>
            <person name="Goodrich-Blair H."/>
            <person name="Stock S.P."/>
            <person name="Adams B.J."/>
            <person name="Sternberg P.W."/>
            <person name="Mortazavi A."/>
        </authorList>
    </citation>
    <scope>NUCLEOTIDE SEQUENCE [LARGE SCALE GENOMIC DNA]</scope>
    <source>
        <strain evidence="1 2">ALL</strain>
    </source>
</reference>